<evidence type="ECO:0000256" key="2">
    <source>
        <dbReference type="SAM" id="MobiDB-lite"/>
    </source>
</evidence>
<dbReference type="RefSeq" id="WP_115932489.1">
    <property type="nucleotide sequence ID" value="NZ_QREH01000001.1"/>
</dbReference>
<name>A0A3D9LFZ6_9MICC</name>
<evidence type="ECO:0000259" key="3">
    <source>
        <dbReference type="PROSITE" id="PS50006"/>
    </source>
</evidence>
<feature type="region of interest" description="Disordered" evidence="2">
    <location>
        <begin position="116"/>
        <end position="206"/>
    </location>
</feature>
<dbReference type="SMART" id="SM00240">
    <property type="entry name" value="FHA"/>
    <property type="match status" value="1"/>
</dbReference>
<dbReference type="EMBL" id="QREH01000001">
    <property type="protein sequence ID" value="REE04586.1"/>
    <property type="molecule type" value="Genomic_DNA"/>
</dbReference>
<dbReference type="Pfam" id="PF12401">
    <property type="entry name" value="FhaA_N"/>
    <property type="match status" value="1"/>
</dbReference>
<organism evidence="4 5">
    <name type="scientific">Citricoccus muralis</name>
    <dbReference type="NCBI Taxonomy" id="169134"/>
    <lineage>
        <taxon>Bacteria</taxon>
        <taxon>Bacillati</taxon>
        <taxon>Actinomycetota</taxon>
        <taxon>Actinomycetes</taxon>
        <taxon>Micrococcales</taxon>
        <taxon>Micrococcaceae</taxon>
        <taxon>Citricoccus</taxon>
    </lineage>
</organism>
<dbReference type="PROSITE" id="PS50006">
    <property type="entry name" value="FHA_DOMAIN"/>
    <property type="match status" value="1"/>
</dbReference>
<feature type="compositionally biased region" description="Pro residues" evidence="2">
    <location>
        <begin position="156"/>
        <end position="174"/>
    </location>
</feature>
<reference evidence="4 5" key="1">
    <citation type="submission" date="2018-07" db="EMBL/GenBank/DDBJ databases">
        <title>Sequencing the genomes of 1000 actinobacteria strains.</title>
        <authorList>
            <person name="Klenk H.-P."/>
        </authorList>
    </citation>
    <scope>NUCLEOTIDE SEQUENCE [LARGE SCALE GENOMIC DNA]</scope>
    <source>
        <strain evidence="4 5">DSM 14442</strain>
    </source>
</reference>
<feature type="compositionally biased region" description="Low complexity" evidence="2">
    <location>
        <begin position="133"/>
        <end position="155"/>
    </location>
</feature>
<evidence type="ECO:0000313" key="5">
    <source>
        <dbReference type="Proteomes" id="UP000256727"/>
    </source>
</evidence>
<dbReference type="InterPro" id="IPR022128">
    <property type="entry name" value="FhaA_N"/>
</dbReference>
<dbReference type="Pfam" id="PF00498">
    <property type="entry name" value="FHA"/>
    <property type="match status" value="1"/>
</dbReference>
<dbReference type="AlphaFoldDB" id="A0A3D9LFZ6"/>
<evidence type="ECO:0000256" key="1">
    <source>
        <dbReference type="ARBA" id="ARBA00022553"/>
    </source>
</evidence>
<proteinExistence type="predicted"/>
<gene>
    <name evidence="4" type="ORF">C8E99_2425</name>
</gene>
<dbReference type="InterPro" id="IPR050923">
    <property type="entry name" value="Cell_Proc_Reg/RNA_Proc"/>
</dbReference>
<feature type="domain" description="FHA" evidence="3">
    <location>
        <begin position="222"/>
        <end position="271"/>
    </location>
</feature>
<feature type="compositionally biased region" description="Low complexity" evidence="2">
    <location>
        <begin position="175"/>
        <end position="186"/>
    </location>
</feature>
<dbReference type="OrthoDB" id="151099at2"/>
<evidence type="ECO:0000313" key="4">
    <source>
        <dbReference type="EMBL" id="REE04586.1"/>
    </source>
</evidence>
<feature type="compositionally biased region" description="Low complexity" evidence="2">
    <location>
        <begin position="194"/>
        <end position="206"/>
    </location>
</feature>
<dbReference type="CDD" id="cd00060">
    <property type="entry name" value="FHA"/>
    <property type="match status" value="1"/>
</dbReference>
<dbReference type="SUPFAM" id="SSF49879">
    <property type="entry name" value="SMAD/FHA domain"/>
    <property type="match status" value="1"/>
</dbReference>
<dbReference type="Gene3D" id="2.60.200.20">
    <property type="match status" value="1"/>
</dbReference>
<dbReference type="InterPro" id="IPR008984">
    <property type="entry name" value="SMAD_FHA_dom_sf"/>
</dbReference>
<comment type="caution">
    <text evidence="4">The sequence shown here is derived from an EMBL/GenBank/DDBJ whole genome shotgun (WGS) entry which is preliminary data.</text>
</comment>
<accession>A0A3D9LFZ6</accession>
<sequence length="307" mass="32441">MGLLDNLERGLEKAVQSAFSAGGSRAVKPVEIANALRLTMDDEAMVLSEGRTFVPNVFIIRFSTPDFELARKWGSALAEELCDEAIRHARDQGYTLHGPVRVTFVEEASLRAGKLDIESASDRSGGSDQMHDAGSSPSGTGSAAVVDQAPVDRNVPVPPVPPVTSSPAPRPAPSPAAQAVPVRRTPSPSPQRPAQPSQPAAAPLQPVLEIDGRKYGINADSIVLGRSADADILVEDTGVSRRHLEIITRGSTVMAVDLGSTNGIYVNDRKVDGSTVLRHGDRITMGRVAMVFRMLPARDSPSQGGAS</sequence>
<dbReference type="PANTHER" id="PTHR23308">
    <property type="entry name" value="NUCLEAR INHIBITOR OF PROTEIN PHOSPHATASE-1"/>
    <property type="match status" value="1"/>
</dbReference>
<keyword evidence="1" id="KW-0597">Phosphoprotein</keyword>
<dbReference type="InterPro" id="IPR000253">
    <property type="entry name" value="FHA_dom"/>
</dbReference>
<dbReference type="Proteomes" id="UP000256727">
    <property type="component" value="Unassembled WGS sequence"/>
</dbReference>
<dbReference type="InterPro" id="IPR042287">
    <property type="entry name" value="FhaA_N_sf"/>
</dbReference>
<keyword evidence="5" id="KW-1185">Reference proteome</keyword>
<protein>
    <submittedName>
        <fullName evidence="4">Type III secretion system (T3SS) inner membrane Yop/YscD-like protein</fullName>
    </submittedName>
</protein>
<dbReference type="Gene3D" id="3.30.2320.60">
    <property type="entry name" value="FhaA, phosphopeptide-binding domain (DUF3662)"/>
    <property type="match status" value="1"/>
</dbReference>